<dbReference type="OrthoDB" id="239338at2157"/>
<gene>
    <name evidence="2" type="ORF">BN996_00269</name>
</gene>
<dbReference type="RefSeq" id="WP_089776836.1">
    <property type="nucleotide sequence ID" value="NZ_CABLRR010000001.1"/>
</dbReference>
<organism evidence="2 3">
    <name type="scientific">Haloferax massiliensis</name>
    <dbReference type="NCBI Taxonomy" id="1476858"/>
    <lineage>
        <taxon>Archaea</taxon>
        <taxon>Methanobacteriati</taxon>
        <taxon>Methanobacteriota</taxon>
        <taxon>Stenosarchaea group</taxon>
        <taxon>Halobacteria</taxon>
        <taxon>Halobacteriales</taxon>
        <taxon>Haloferacaceae</taxon>
        <taxon>Haloferax</taxon>
    </lineage>
</organism>
<dbReference type="EMBL" id="CSTE01000001">
    <property type="protein sequence ID" value="CQR48820.1"/>
    <property type="molecule type" value="Genomic_DNA"/>
</dbReference>
<evidence type="ECO:0008006" key="4">
    <source>
        <dbReference type="Google" id="ProtNLM"/>
    </source>
</evidence>
<evidence type="ECO:0000313" key="2">
    <source>
        <dbReference type="EMBL" id="CQR48820.1"/>
    </source>
</evidence>
<feature type="region of interest" description="Disordered" evidence="1">
    <location>
        <begin position="310"/>
        <end position="351"/>
    </location>
</feature>
<name>A0A0D6JMJ7_9EURY</name>
<evidence type="ECO:0000256" key="1">
    <source>
        <dbReference type="SAM" id="MobiDB-lite"/>
    </source>
</evidence>
<protein>
    <recommendedName>
        <fullName evidence="4">GATase domain protein</fullName>
    </recommendedName>
</protein>
<dbReference type="AlphaFoldDB" id="A0A0D6JMJ7"/>
<keyword evidence="3" id="KW-1185">Reference proteome</keyword>
<dbReference type="SUPFAM" id="SSF52317">
    <property type="entry name" value="Class I glutamine amidotransferase-like"/>
    <property type="match status" value="1"/>
</dbReference>
<feature type="compositionally biased region" description="Low complexity" evidence="1">
    <location>
        <begin position="311"/>
        <end position="343"/>
    </location>
</feature>
<sequence>MSQRNVLSGTVVFAVALGLILVGAAVAPYAVQLGGSDSTDTQNAAKQAFDADELVATPGPESGEVTMDSNAAPKTVLIDVAHGNDVSESDVQPLVDALVANGHQVKYLTREDAQRNFNASLRQADAFVVVNPEQPYTSGQLAGVRKFEDAGGRVALVGDPQSAGTTSILGLVTVSVSSGATGGDAGLTSDYGVTFGSSSLYNMHDYYLNYENVYATPEGDTALTEGVDEVVFRDAAPLSVSADGVSPALVSGGETRVESIRKTGPYTVAAQSETVVAIGDADFLAPESAYEADNEVLVGNLADFLVSGDKAAGAPEPATPEAGGPAGSATGSAPGSTTGSAPTQGTTPTPA</sequence>
<dbReference type="Proteomes" id="UP000198902">
    <property type="component" value="Unassembled WGS sequence"/>
</dbReference>
<reference evidence="3" key="1">
    <citation type="submission" date="2015-03" db="EMBL/GenBank/DDBJ databases">
        <authorList>
            <person name="Urmite Genomes"/>
        </authorList>
    </citation>
    <scope>NUCLEOTIDE SEQUENCE [LARGE SCALE GENOMIC DNA]</scope>
    <source>
        <strain evidence="3">Arc-Hr</strain>
    </source>
</reference>
<proteinExistence type="predicted"/>
<evidence type="ECO:0000313" key="3">
    <source>
        <dbReference type="Proteomes" id="UP000198902"/>
    </source>
</evidence>
<accession>A0A0D6JMJ7</accession>
<dbReference type="InterPro" id="IPR029062">
    <property type="entry name" value="Class_I_gatase-like"/>
</dbReference>